<dbReference type="PRINTS" id="PR00081">
    <property type="entry name" value="GDHRDH"/>
</dbReference>
<evidence type="ECO:0000313" key="3">
    <source>
        <dbReference type="EMBL" id="KAL1902809.1"/>
    </source>
</evidence>
<proteinExistence type="inferred from homology"/>
<accession>A0ABR3ZTP1</accession>
<dbReference type="Pfam" id="PF00106">
    <property type="entry name" value="adh_short"/>
    <property type="match status" value="1"/>
</dbReference>
<evidence type="ECO:0008006" key="5">
    <source>
        <dbReference type="Google" id="ProtNLM"/>
    </source>
</evidence>
<comment type="similarity">
    <text evidence="1">Belongs to the short-chain dehydrogenases/reductases (SDR) family.</text>
</comment>
<dbReference type="Proteomes" id="UP001583186">
    <property type="component" value="Unassembled WGS sequence"/>
</dbReference>
<dbReference type="SUPFAM" id="SSF51735">
    <property type="entry name" value="NAD(P)-binding Rossmann-fold domains"/>
    <property type="match status" value="1"/>
</dbReference>
<evidence type="ECO:0000313" key="4">
    <source>
        <dbReference type="Proteomes" id="UP001583186"/>
    </source>
</evidence>
<name>A0ABR3ZTP1_9PEZI</name>
<reference evidence="3 4" key="1">
    <citation type="journal article" date="2024" name="IMA Fungus">
        <title>IMA Genome - F19 : A genome assembly and annotation guide to empower mycologists, including annotated draft genome sequences of Ceratocystis pirilliformis, Diaporthe australafricana, Fusarium ophioides, Paecilomyces lecythidis, and Sporothrix stenoceras.</title>
        <authorList>
            <person name="Aylward J."/>
            <person name="Wilson A.M."/>
            <person name="Visagie C.M."/>
            <person name="Spraker J."/>
            <person name="Barnes I."/>
            <person name="Buitendag C."/>
            <person name="Ceriani C."/>
            <person name="Del Mar Angel L."/>
            <person name="du Plessis D."/>
            <person name="Fuchs T."/>
            <person name="Gasser K."/>
            <person name="Kramer D."/>
            <person name="Li W."/>
            <person name="Munsamy K."/>
            <person name="Piso A."/>
            <person name="Price J.L."/>
            <person name="Sonnekus B."/>
            <person name="Thomas C."/>
            <person name="van der Nest A."/>
            <person name="van Dijk A."/>
            <person name="van Heerden A."/>
            <person name="van Vuuren N."/>
            <person name="Yilmaz N."/>
            <person name="Duong T.A."/>
            <person name="van der Merwe N.A."/>
            <person name="Wingfield M.J."/>
            <person name="Wingfield B.D."/>
        </authorList>
    </citation>
    <scope>NUCLEOTIDE SEQUENCE [LARGE SCALE GENOMIC DNA]</scope>
    <source>
        <strain evidence="3 4">CMW 5346</strain>
    </source>
</reference>
<gene>
    <name evidence="3" type="ORF">Sste5346_000720</name>
</gene>
<dbReference type="Gene3D" id="3.40.50.720">
    <property type="entry name" value="NAD(P)-binding Rossmann-like Domain"/>
    <property type="match status" value="1"/>
</dbReference>
<organism evidence="3 4">
    <name type="scientific">Sporothrix stenoceras</name>
    <dbReference type="NCBI Taxonomy" id="5173"/>
    <lineage>
        <taxon>Eukaryota</taxon>
        <taxon>Fungi</taxon>
        <taxon>Dikarya</taxon>
        <taxon>Ascomycota</taxon>
        <taxon>Pezizomycotina</taxon>
        <taxon>Sordariomycetes</taxon>
        <taxon>Sordariomycetidae</taxon>
        <taxon>Ophiostomatales</taxon>
        <taxon>Ophiostomataceae</taxon>
        <taxon>Sporothrix</taxon>
    </lineage>
</organism>
<comment type="caution">
    <text evidence="3">The sequence shown here is derived from an EMBL/GenBank/DDBJ whole genome shotgun (WGS) entry which is preliminary data.</text>
</comment>
<dbReference type="PANTHER" id="PTHR24320:SF152">
    <property type="entry name" value="SHORT-CHAIN DEHYDROGENASE_REDUCTASE FAMILY PROTEIN"/>
    <property type="match status" value="1"/>
</dbReference>
<dbReference type="InterPro" id="IPR002347">
    <property type="entry name" value="SDR_fam"/>
</dbReference>
<keyword evidence="2" id="KW-0560">Oxidoreductase</keyword>
<dbReference type="PANTHER" id="PTHR24320">
    <property type="entry name" value="RETINOL DEHYDROGENASE"/>
    <property type="match status" value="1"/>
</dbReference>
<dbReference type="InterPro" id="IPR036291">
    <property type="entry name" value="NAD(P)-bd_dom_sf"/>
</dbReference>
<protein>
    <recommendedName>
        <fullName evidence="5">Short-chain dehydrogenase</fullName>
    </recommendedName>
</protein>
<evidence type="ECO:0000256" key="1">
    <source>
        <dbReference type="ARBA" id="ARBA00006484"/>
    </source>
</evidence>
<dbReference type="EMBL" id="JAWCUI010000003">
    <property type="protein sequence ID" value="KAL1902809.1"/>
    <property type="molecule type" value="Genomic_DNA"/>
</dbReference>
<sequence>MAPQSSILITGTNGTLGAKIVATITGNAANAEKYHGLYTVRNIDTASTLKSVIAKAPKTHDYDVLELDLDRLQSVRYLADKIRTRIATGEIPPIRAIIWNAGFQEQSTQTFTEDGFDTTFQANYLSHWLLTMLLLGSMDKEHGRIVVVGSWSHDPADKRNEVGGPDYFSDDKWKTLFNGTRSLAEGTFSPPDSDPKGMAGMRRYGAAKLCEIMMIREMQERFDKDPVLFNISILGVDPGGMATTLLRRGNFWFAHPIASKFITAPLSYAWSKFQANSLMRPVSKSARDVLRAALESGPAPLSEYPKGLYFNGDAPMLQSMEARDPVKTNVLWRDSIMLTGLKEDETALKMFY</sequence>
<keyword evidence="4" id="KW-1185">Reference proteome</keyword>
<evidence type="ECO:0000256" key="2">
    <source>
        <dbReference type="ARBA" id="ARBA00023002"/>
    </source>
</evidence>